<dbReference type="EMBL" id="QFFF01000001">
    <property type="protein sequence ID" value="PWG02547.1"/>
    <property type="molecule type" value="Genomic_DNA"/>
</dbReference>
<dbReference type="InterPro" id="IPR018551">
    <property type="entry name" value="DUF2007"/>
</dbReference>
<dbReference type="SUPFAM" id="SSF54913">
    <property type="entry name" value="GlnB-like"/>
    <property type="match status" value="1"/>
</dbReference>
<dbReference type="RefSeq" id="WP_109270686.1">
    <property type="nucleotide sequence ID" value="NZ_QFFF01000001.1"/>
</dbReference>
<dbReference type="AlphaFoldDB" id="A0A2U2J2I2"/>
<keyword evidence="3" id="KW-1185">Reference proteome</keyword>
<dbReference type="Proteomes" id="UP000245916">
    <property type="component" value="Unassembled WGS sequence"/>
</dbReference>
<evidence type="ECO:0000313" key="3">
    <source>
        <dbReference type="Proteomes" id="UP000245916"/>
    </source>
</evidence>
<reference evidence="2 3" key="1">
    <citation type="submission" date="2018-05" db="EMBL/GenBank/DDBJ databases">
        <title>Genome of Sphingosinicella humi QZX222.</title>
        <authorList>
            <person name="Qiao Z."/>
            <person name="Wang G."/>
        </authorList>
    </citation>
    <scope>NUCLEOTIDE SEQUENCE [LARGE SCALE GENOMIC DNA]</scope>
    <source>
        <strain evidence="2 3">QZX222</strain>
    </source>
</reference>
<accession>A0A2U2J2I2</accession>
<protein>
    <recommendedName>
        <fullName evidence="1">DUF2007 domain-containing protein</fullName>
    </recommendedName>
</protein>
<evidence type="ECO:0000259" key="1">
    <source>
        <dbReference type="Pfam" id="PF09413"/>
    </source>
</evidence>
<dbReference type="Gene3D" id="3.30.70.790">
    <property type="entry name" value="UreE, C-terminal domain"/>
    <property type="match status" value="1"/>
</dbReference>
<dbReference type="Pfam" id="PF09413">
    <property type="entry name" value="DUF2007"/>
    <property type="match status" value="1"/>
</dbReference>
<dbReference type="OrthoDB" id="7573469at2"/>
<name>A0A2U2J2I2_9SPHN</name>
<proteinExistence type="predicted"/>
<dbReference type="InterPro" id="IPR011322">
    <property type="entry name" value="N-reg_PII-like_a/b"/>
</dbReference>
<evidence type="ECO:0000313" key="2">
    <source>
        <dbReference type="EMBL" id="PWG02547.1"/>
    </source>
</evidence>
<sequence>MALVEVARFHSDIEADLARAWLAAEGVDSVLFDTGMSWVGAAIPVRLMVDEADEDEARRLLSRDRGEWA</sequence>
<feature type="domain" description="DUF2007" evidence="1">
    <location>
        <begin position="4"/>
        <end position="62"/>
    </location>
</feature>
<gene>
    <name evidence="2" type="ORF">DF286_06455</name>
</gene>
<organism evidence="2 3">
    <name type="scientific">Allosphingosinicella humi</name>
    <dbReference type="NCBI Taxonomy" id="2068657"/>
    <lineage>
        <taxon>Bacteria</taxon>
        <taxon>Pseudomonadati</taxon>
        <taxon>Pseudomonadota</taxon>
        <taxon>Alphaproteobacteria</taxon>
        <taxon>Sphingomonadales</taxon>
        <taxon>Sphingomonadaceae</taxon>
        <taxon>Allosphingosinicella</taxon>
    </lineage>
</organism>
<comment type="caution">
    <text evidence="2">The sequence shown here is derived from an EMBL/GenBank/DDBJ whole genome shotgun (WGS) entry which is preliminary data.</text>
</comment>